<dbReference type="SUPFAM" id="SSF75553">
    <property type="entry name" value="Smc hinge domain"/>
    <property type="match status" value="1"/>
</dbReference>
<evidence type="ECO:0000256" key="12">
    <source>
        <dbReference type="SAM" id="Coils"/>
    </source>
</evidence>
<dbReference type="GO" id="GO:0005634">
    <property type="term" value="C:nucleus"/>
    <property type="evidence" value="ECO:0007669"/>
    <property type="project" value="UniProtKB-SubCell"/>
</dbReference>
<feature type="region of interest" description="Disordered" evidence="13">
    <location>
        <begin position="359"/>
        <end position="378"/>
    </location>
</feature>
<comment type="similarity">
    <text evidence="2">Belongs to the SMC family. SMC4 subfamily.</text>
</comment>
<proteinExistence type="inferred from homology"/>
<feature type="compositionally biased region" description="Basic and acidic residues" evidence="13">
    <location>
        <begin position="300"/>
        <end position="319"/>
    </location>
</feature>
<dbReference type="PANTHER" id="PTHR18937">
    <property type="entry name" value="STRUCTURAL MAINTENANCE OF CHROMOSOMES SMC FAMILY MEMBER"/>
    <property type="match status" value="1"/>
</dbReference>
<feature type="region of interest" description="Disordered" evidence="13">
    <location>
        <begin position="1646"/>
        <end position="1686"/>
    </location>
</feature>
<gene>
    <name evidence="15" type="primary">SMC4</name>
    <name evidence="15" type="ORF">OC842_002995</name>
</gene>
<evidence type="ECO:0000256" key="2">
    <source>
        <dbReference type="ARBA" id="ARBA00006005"/>
    </source>
</evidence>
<keyword evidence="11" id="KW-0131">Cell cycle</keyword>
<evidence type="ECO:0000256" key="3">
    <source>
        <dbReference type="ARBA" id="ARBA00018693"/>
    </source>
</evidence>
<keyword evidence="5" id="KW-0547">Nucleotide-binding</keyword>
<evidence type="ECO:0000256" key="11">
    <source>
        <dbReference type="ARBA" id="ARBA00023306"/>
    </source>
</evidence>
<feature type="coiled-coil region" evidence="12">
    <location>
        <begin position="650"/>
        <end position="772"/>
    </location>
</feature>
<dbReference type="Gene3D" id="3.40.50.300">
    <property type="entry name" value="P-loop containing nucleotide triphosphate hydrolases"/>
    <property type="match status" value="2"/>
</dbReference>
<feature type="compositionally biased region" description="Low complexity" evidence="13">
    <location>
        <begin position="365"/>
        <end position="378"/>
    </location>
</feature>
<feature type="coiled-coil region" evidence="12">
    <location>
        <begin position="1221"/>
        <end position="1339"/>
    </location>
</feature>
<protein>
    <recommendedName>
        <fullName evidence="3">Structural maintenance of chromosomes protein 4</fullName>
    </recommendedName>
</protein>
<evidence type="ECO:0000256" key="13">
    <source>
        <dbReference type="SAM" id="MobiDB-lite"/>
    </source>
</evidence>
<feature type="compositionally biased region" description="Low complexity" evidence="13">
    <location>
        <begin position="1661"/>
        <end position="1670"/>
    </location>
</feature>
<keyword evidence="9" id="KW-0226">DNA condensation</keyword>
<evidence type="ECO:0000256" key="7">
    <source>
        <dbReference type="ARBA" id="ARBA00022840"/>
    </source>
</evidence>
<feature type="domain" description="SMC hinge" evidence="14">
    <location>
        <begin position="915"/>
        <end position="1029"/>
    </location>
</feature>
<dbReference type="InterPro" id="IPR010935">
    <property type="entry name" value="SMC_hinge"/>
</dbReference>
<dbReference type="Gene3D" id="1.20.1060.20">
    <property type="match status" value="1"/>
</dbReference>
<dbReference type="FunFam" id="3.30.70.1620:FF:000003">
    <property type="entry name" value="Structural maintenance of chromosomes 4"/>
    <property type="match status" value="1"/>
</dbReference>
<feature type="compositionally biased region" description="Acidic residues" evidence="13">
    <location>
        <begin position="167"/>
        <end position="191"/>
    </location>
</feature>
<dbReference type="GO" id="GO:0051301">
    <property type="term" value="P:cell division"/>
    <property type="evidence" value="ECO:0007669"/>
    <property type="project" value="UniProtKB-KW"/>
</dbReference>
<accession>A0AAN6GDN0</accession>
<feature type="compositionally biased region" description="Acidic residues" evidence="13">
    <location>
        <begin position="48"/>
        <end position="91"/>
    </location>
</feature>
<evidence type="ECO:0000256" key="1">
    <source>
        <dbReference type="ARBA" id="ARBA00004123"/>
    </source>
</evidence>
<organism evidence="15 16">
    <name type="scientific">Tilletia horrida</name>
    <dbReference type="NCBI Taxonomy" id="155126"/>
    <lineage>
        <taxon>Eukaryota</taxon>
        <taxon>Fungi</taxon>
        <taxon>Dikarya</taxon>
        <taxon>Basidiomycota</taxon>
        <taxon>Ustilaginomycotina</taxon>
        <taxon>Exobasidiomycetes</taxon>
        <taxon>Tilletiales</taxon>
        <taxon>Tilletiaceae</taxon>
        <taxon>Tilletia</taxon>
    </lineage>
</organism>
<reference evidence="15" key="1">
    <citation type="journal article" date="2023" name="PhytoFront">
        <title>Draft Genome Resources of Seven Strains of Tilletia horrida, Causal Agent of Kernel Smut of Rice.</title>
        <authorList>
            <person name="Khanal S."/>
            <person name="Antony Babu S."/>
            <person name="Zhou X.G."/>
        </authorList>
    </citation>
    <scope>NUCLEOTIDE SEQUENCE</scope>
    <source>
        <strain evidence="15">TX3</strain>
    </source>
</reference>
<keyword evidence="10" id="KW-0539">Nucleus</keyword>
<feature type="coiled-coil region" evidence="12">
    <location>
        <begin position="1436"/>
        <end position="1473"/>
    </location>
</feature>
<feature type="compositionally biased region" description="Acidic residues" evidence="13">
    <location>
        <begin position="227"/>
        <end position="242"/>
    </location>
</feature>
<evidence type="ECO:0000256" key="8">
    <source>
        <dbReference type="ARBA" id="ARBA00023054"/>
    </source>
</evidence>
<name>A0AAN6GDN0_9BASI</name>
<dbReference type="SUPFAM" id="SSF52540">
    <property type="entry name" value="P-loop containing nucleoside triphosphate hydrolases"/>
    <property type="match status" value="1"/>
</dbReference>
<dbReference type="EMBL" id="JAPDMQ010000139">
    <property type="protein sequence ID" value="KAK0533324.1"/>
    <property type="molecule type" value="Genomic_DNA"/>
</dbReference>
<evidence type="ECO:0000259" key="14">
    <source>
        <dbReference type="SMART" id="SM00968"/>
    </source>
</evidence>
<feature type="compositionally biased region" description="Acidic residues" evidence="13">
    <location>
        <begin position="1348"/>
        <end position="1358"/>
    </location>
</feature>
<dbReference type="FunFam" id="3.40.50.300:FF:000585">
    <property type="entry name" value="Structural maintenance of chromosomes 4"/>
    <property type="match status" value="1"/>
</dbReference>
<dbReference type="PANTHER" id="PTHR18937:SF172">
    <property type="entry name" value="STRUCTURAL MAINTENANCE OF CHROMOSOMES PROTEIN"/>
    <property type="match status" value="1"/>
</dbReference>
<dbReference type="GO" id="GO:0007076">
    <property type="term" value="P:mitotic chromosome condensation"/>
    <property type="evidence" value="ECO:0007669"/>
    <property type="project" value="TreeGrafter"/>
</dbReference>
<dbReference type="InterPro" id="IPR036277">
    <property type="entry name" value="SMC_hinge_sf"/>
</dbReference>
<dbReference type="Proteomes" id="UP001176521">
    <property type="component" value="Unassembled WGS sequence"/>
</dbReference>
<feature type="region of interest" description="Disordered" evidence="13">
    <location>
        <begin position="1344"/>
        <end position="1403"/>
    </location>
</feature>
<keyword evidence="4" id="KW-0132">Cell division</keyword>
<keyword evidence="6" id="KW-0498">Mitosis</keyword>
<keyword evidence="7" id="KW-0067">ATP-binding</keyword>
<dbReference type="Pfam" id="PF02463">
    <property type="entry name" value="SMC_N"/>
    <property type="match status" value="1"/>
</dbReference>
<dbReference type="FunFam" id="3.40.50.300:FF:000481">
    <property type="entry name" value="Structural maintenance of chromosomes 4"/>
    <property type="match status" value="1"/>
</dbReference>
<feature type="region of interest" description="Disordered" evidence="13">
    <location>
        <begin position="1"/>
        <end position="321"/>
    </location>
</feature>
<evidence type="ECO:0000256" key="9">
    <source>
        <dbReference type="ARBA" id="ARBA00023067"/>
    </source>
</evidence>
<feature type="compositionally biased region" description="Acidic residues" evidence="13">
    <location>
        <begin position="113"/>
        <end position="143"/>
    </location>
</feature>
<feature type="coiled-coil region" evidence="12">
    <location>
        <begin position="576"/>
        <end position="620"/>
    </location>
</feature>
<sequence length="1760" mass="193969">MPPRRTRLSAGASAPAPAASKRVASPSSRPSRAASSRARAPARRIIDDSDEDEDEDEEEDDEEEDEDEDVEEEDDNDEDDEQADLDSDDAEAPVKKRARRSSKPTAKAAARNDDDDDEDGEEEDEDEGDDAEEQVDFDSEDDEAPVKKRTRRAVKPTAKAAARSDDHDDDDDDDEEGEEEQEEEEDDDFDEAPVARNKGKAPAPKKGLMPSSSPSEHQRPSSRVMEEEFFSESDSEDEDEIEMLIHSADAGSARKEAASTPEIPDASQTSSGGGYKKRLFDNLAPPKTEKAAAASVPAKVEADETDKSFGVRSPPRREEDIDYEGDQSFHKDVAFDTPKAGTVGLPPETPAVGAFGAGAPRSSVAPTPASAKPAAPSTPAKRLVIHKMVLRNFKSYAGVQEIGPFHKSFSSVVGPNGSGKSNVIDALLFVFGWRANKMRQGKLSELIHNSAGKDGIPSCSVEVWFREIIDLPGPDAFKVVPKSKLVVARTAYRNNSSQYTINDRKSTFTEVTTLLRGRGIDLDHKRFLILQGEVESIAQMPPKAKTEHEEGLLEYLEDIIGTSEFKAPIEEAAKMVDEINEKRAEKMGRLKIVQKEKESLENKKREAEQYLRDQNDLTQRQSALWQVYMLELRDHMSVATKAIANYRKRVEEETAKHAGSKAEIEQLEAQYKVLEKEFAAISKEAEKVQKEMSKVEKERLQVIEKQKHLDGKKKKLSKSLKDDQLGLSTARNTVKDSSEEMDKLRKELSKLEASLEGEEAKLEQIRESLKDKTSGFTAAMEKKQKELQPWMAKLADKNMARDVAQQERDLLAGREDEAKAEHDAAVAAKEELLSEIEDKKEQLENLIQEKGNFSRKSAEYDQHLREMRAQEQQIRSKLSAARAKAEDAKSSATATRARGEVLTSLTRQAELGMIRGFHGRLGNLGVIDDKYDVAVSTACGQLENMVVDTVPAAQACIQYLKKNNLGVANFICLDTVGKGLNWAPIQTPEGVPRLFDLIKVKDERISAAFYFALRDTLVAPDLPTANRIAYGAKRWRVVTLDGQLIDKSGTMSGGGNRVARGGMSSKFAADEVTPEQMARLNNDLMAAESELRSHMNALAQMQELWDGQKERFAELDVSIDKLKMDLGISNKRVQEAQKRIEGLSSQQGLDAADASRIKELDKQLAGHNAEIEKLKKTTAMFEADIDALQEKILEVGGLELRTQRSKVTGIKEMIDLSNERITKAEVAKVKAEKDIAKLSTNIEQHEQALETLAEELEDVLENIRAKDEVIAEVKAKLDKAQDELETKQDERDEIKTSLDENSEAINAFRSFEMEMKQKIDDNERTFADNEKKLKHWEEKLAGLALHEIDDEDEDDGGEGSERGDADTSKAGSGAPPSRKKASKGNGDDAEDDEKPPLELQQYPEDELRAIDKEALKAEIVVFEEKVQKGGTNMAVLQEYRKRQNEFLSRAKDLEETTASRDAAKQKHDDLRKQRLEQFMAGFSTISSKLKEMYQTITLGGNAELELVDSLDPFSEGIIFSVMPPKKSWKNISNLSGGEKTLSSLALVFALHAFKPTPLYVMDEIDAALDFRNVSIVANIIKERTKNAQFVIISLRNNMFELSSRLVGIYKTNNCTKSNNGDINAIGAASANDPLNSRTPTAAAARLNTPAPSQSVAGPSKAAPRPTGPAGLLPPPPITASRSRPASSLSRVVSSSSLASIATVTEMGVGTSAGVGAIQPPGTARKASNSRLLGLPHTPLKLGARVPSTPFTARLASAKEE</sequence>
<evidence type="ECO:0000313" key="16">
    <source>
        <dbReference type="Proteomes" id="UP001176521"/>
    </source>
</evidence>
<dbReference type="Gene3D" id="1.10.287.1490">
    <property type="match status" value="1"/>
</dbReference>
<evidence type="ECO:0000256" key="4">
    <source>
        <dbReference type="ARBA" id="ARBA00022618"/>
    </source>
</evidence>
<dbReference type="GO" id="GO:0005524">
    <property type="term" value="F:ATP binding"/>
    <property type="evidence" value="ECO:0007669"/>
    <property type="project" value="UniProtKB-KW"/>
</dbReference>
<evidence type="ECO:0000256" key="6">
    <source>
        <dbReference type="ARBA" id="ARBA00022776"/>
    </source>
</evidence>
<evidence type="ECO:0000256" key="5">
    <source>
        <dbReference type="ARBA" id="ARBA00022741"/>
    </source>
</evidence>
<evidence type="ECO:0000256" key="10">
    <source>
        <dbReference type="ARBA" id="ARBA00023242"/>
    </source>
</evidence>
<comment type="subcellular location">
    <subcellularLocation>
        <location evidence="1">Nucleus</location>
    </subcellularLocation>
</comment>
<evidence type="ECO:0000313" key="15">
    <source>
        <dbReference type="EMBL" id="KAK0533324.1"/>
    </source>
</evidence>
<dbReference type="InterPro" id="IPR027417">
    <property type="entry name" value="P-loop_NTPase"/>
</dbReference>
<dbReference type="Pfam" id="PF06470">
    <property type="entry name" value="SMC_hinge"/>
    <property type="match status" value="1"/>
</dbReference>
<keyword evidence="8 12" id="KW-0175">Coiled coil</keyword>
<dbReference type="InterPro" id="IPR003395">
    <property type="entry name" value="RecF/RecN/SMC_N"/>
</dbReference>
<dbReference type="Gene3D" id="3.30.70.1620">
    <property type="match status" value="1"/>
</dbReference>
<feature type="compositionally biased region" description="Low complexity" evidence="13">
    <location>
        <begin position="9"/>
        <end position="39"/>
    </location>
</feature>
<dbReference type="SMART" id="SM00968">
    <property type="entry name" value="SMC_hinge"/>
    <property type="match status" value="1"/>
</dbReference>
<comment type="caution">
    <text evidence="15">The sequence shown here is derived from an EMBL/GenBank/DDBJ whole genome shotgun (WGS) entry which is preliminary data.</text>
</comment>
<feature type="coiled-coil region" evidence="12">
    <location>
        <begin position="1077"/>
        <end position="1191"/>
    </location>
</feature>
<keyword evidence="16" id="KW-1185">Reference proteome</keyword>
<dbReference type="GO" id="GO:0000796">
    <property type="term" value="C:condensin complex"/>
    <property type="evidence" value="ECO:0007669"/>
    <property type="project" value="TreeGrafter"/>
</dbReference>
<feature type="coiled-coil region" evidence="12">
    <location>
        <begin position="815"/>
        <end position="884"/>
    </location>
</feature>